<comment type="catalytic activity">
    <reaction evidence="9 10">
        <text>Release of signal peptides from bacterial membrane prolipoproteins. Hydrolyzes -Xaa-Yaa-Zaa-|-(S,diacylglyceryl)Cys-, in which Xaa is hydrophobic (preferably Leu), and Yaa (Ala or Ser) and Zaa (Gly or Ala) have small, neutral side chains.</text>
        <dbReference type="EC" id="3.4.23.36"/>
    </reaction>
</comment>
<dbReference type="EC" id="3.4.23.36" evidence="9"/>
<dbReference type="AlphaFoldDB" id="A0A4D6Y9A9"/>
<keyword evidence="7 9" id="KW-1133">Transmembrane helix</keyword>
<dbReference type="Proteomes" id="UP000298738">
    <property type="component" value="Chromosome"/>
</dbReference>
<keyword evidence="8 9" id="KW-0472">Membrane</keyword>
<evidence type="ECO:0000256" key="2">
    <source>
        <dbReference type="ARBA" id="ARBA00022475"/>
    </source>
</evidence>
<feature type="transmembrane region" description="Helical" evidence="9">
    <location>
        <begin position="134"/>
        <end position="153"/>
    </location>
</feature>
<dbReference type="OrthoDB" id="9810259at2"/>
<reference evidence="12 13" key="2">
    <citation type="submission" date="2019-05" db="EMBL/GenBank/DDBJ databases">
        <title>Genome evolution of the obligate endosymbiont Buchnera aphidicola.</title>
        <authorList>
            <person name="Moran N.A."/>
        </authorList>
    </citation>
    <scope>NUCLEOTIDE SEQUENCE [LARGE SCALE GENOMIC DNA]</scope>
    <source>
        <strain evidence="12 13">Hla</strain>
    </source>
</reference>
<dbReference type="HAMAP" id="MF_00161">
    <property type="entry name" value="LspA"/>
    <property type="match status" value="1"/>
</dbReference>
<evidence type="ECO:0000256" key="4">
    <source>
        <dbReference type="ARBA" id="ARBA00022692"/>
    </source>
</evidence>
<evidence type="ECO:0000256" key="1">
    <source>
        <dbReference type="ARBA" id="ARBA00006139"/>
    </source>
</evidence>
<evidence type="ECO:0000256" key="3">
    <source>
        <dbReference type="ARBA" id="ARBA00022670"/>
    </source>
</evidence>
<dbReference type="PROSITE" id="PS00855">
    <property type="entry name" value="SPASE_II"/>
    <property type="match status" value="1"/>
</dbReference>
<gene>
    <name evidence="9 12" type="primary">lspA</name>
    <name evidence="12" type="ORF">D9V68_00745</name>
</gene>
<feature type="transmembrane region" description="Helical" evidence="9">
    <location>
        <begin position="102"/>
        <end position="122"/>
    </location>
</feature>
<keyword evidence="6 9" id="KW-0378">Hydrolase</keyword>
<feature type="active site" evidence="9">
    <location>
        <position position="125"/>
    </location>
</feature>
<comment type="function">
    <text evidence="9 10">This protein specifically catalyzes the removal of signal peptides from prolipoproteins.</text>
</comment>
<dbReference type="GO" id="GO:0004190">
    <property type="term" value="F:aspartic-type endopeptidase activity"/>
    <property type="evidence" value="ECO:0007669"/>
    <property type="project" value="UniProtKB-UniRule"/>
</dbReference>
<protein>
    <recommendedName>
        <fullName evidence="9">Lipoprotein signal peptidase</fullName>
        <ecNumber evidence="9">3.4.23.36</ecNumber>
    </recommendedName>
    <alternativeName>
        <fullName evidence="9">Prolipoprotein signal peptidase</fullName>
    </alternativeName>
    <alternativeName>
        <fullName evidence="9">Signal peptidase II</fullName>
        <shortName evidence="9">SPase II</shortName>
    </alternativeName>
</protein>
<keyword evidence="5 9" id="KW-0064">Aspartyl protease</keyword>
<dbReference type="GO" id="GO:0006508">
    <property type="term" value="P:proteolysis"/>
    <property type="evidence" value="ECO:0007669"/>
    <property type="project" value="UniProtKB-KW"/>
</dbReference>
<comment type="similarity">
    <text evidence="1 9 11">Belongs to the peptidase A8 family.</text>
</comment>
<dbReference type="PANTHER" id="PTHR33695:SF1">
    <property type="entry name" value="LIPOPROTEIN SIGNAL PEPTIDASE"/>
    <property type="match status" value="1"/>
</dbReference>
<keyword evidence="4 9" id="KW-0812">Transmembrane</keyword>
<feature type="transmembrane region" description="Helical" evidence="9">
    <location>
        <begin position="12"/>
        <end position="32"/>
    </location>
</feature>
<evidence type="ECO:0000256" key="7">
    <source>
        <dbReference type="ARBA" id="ARBA00022989"/>
    </source>
</evidence>
<keyword evidence="3 9" id="KW-0645">Protease</keyword>
<feature type="transmembrane region" description="Helical" evidence="9">
    <location>
        <begin position="69"/>
        <end position="90"/>
    </location>
</feature>
<evidence type="ECO:0000256" key="8">
    <source>
        <dbReference type="ARBA" id="ARBA00023136"/>
    </source>
</evidence>
<name>A0A4D6Y9A9_9GAMM</name>
<sequence length="158" mass="18551">MKNQYFKKNNKWIYISIIIFIVIIDIFSKDWIVKNIKPNEIREICLILNFFHIHNYGAAFSILSDQTGWQRWFLSIVSISTILVIIRMIINSNKKETKKITAYCLIIAGAMGNLIDRISYGFVIDFIDVHLNDWHFATFNIADCSIFIGIILFTQMNY</sequence>
<proteinExistence type="inferred from homology"/>
<comment type="subcellular location">
    <subcellularLocation>
        <location evidence="9">Cell membrane</location>
        <topology evidence="9">Multi-pass membrane protein</topology>
    </subcellularLocation>
</comment>
<evidence type="ECO:0000313" key="12">
    <source>
        <dbReference type="EMBL" id="QCI20885.1"/>
    </source>
</evidence>
<dbReference type="Pfam" id="PF01252">
    <property type="entry name" value="Peptidase_A8"/>
    <property type="match status" value="1"/>
</dbReference>
<dbReference type="InterPro" id="IPR001872">
    <property type="entry name" value="Peptidase_A8"/>
</dbReference>
<evidence type="ECO:0000256" key="5">
    <source>
        <dbReference type="ARBA" id="ARBA00022750"/>
    </source>
</evidence>
<dbReference type="PANTHER" id="PTHR33695">
    <property type="entry name" value="LIPOPROTEIN SIGNAL PEPTIDASE"/>
    <property type="match status" value="1"/>
</dbReference>
<feature type="active site" evidence="9">
    <location>
        <position position="143"/>
    </location>
</feature>
<evidence type="ECO:0000256" key="6">
    <source>
        <dbReference type="ARBA" id="ARBA00022801"/>
    </source>
</evidence>
<dbReference type="UniPathway" id="UPA00665"/>
<evidence type="ECO:0000256" key="10">
    <source>
        <dbReference type="RuleBase" id="RU000594"/>
    </source>
</evidence>
<organism evidence="12 13">
    <name type="scientific">Buchnera aphidicola</name>
    <name type="common">Hyperomyzus lactucae</name>
    <dbReference type="NCBI Taxonomy" id="1241860"/>
    <lineage>
        <taxon>Bacteria</taxon>
        <taxon>Pseudomonadati</taxon>
        <taxon>Pseudomonadota</taxon>
        <taxon>Gammaproteobacteria</taxon>
        <taxon>Enterobacterales</taxon>
        <taxon>Erwiniaceae</taxon>
        <taxon>Buchnera</taxon>
    </lineage>
</organism>
<comment type="pathway">
    <text evidence="9">Protein modification; lipoprotein biosynthesis (signal peptide cleavage).</text>
</comment>
<keyword evidence="2 9" id="KW-1003">Cell membrane</keyword>
<evidence type="ECO:0000256" key="11">
    <source>
        <dbReference type="RuleBase" id="RU004181"/>
    </source>
</evidence>
<dbReference type="NCBIfam" id="TIGR00077">
    <property type="entry name" value="lspA"/>
    <property type="match status" value="1"/>
</dbReference>
<evidence type="ECO:0000313" key="13">
    <source>
        <dbReference type="Proteomes" id="UP000298738"/>
    </source>
</evidence>
<reference evidence="12 13" key="1">
    <citation type="submission" date="2018-12" db="EMBL/GenBank/DDBJ databases">
        <authorList>
            <person name="Chong R.A."/>
        </authorList>
    </citation>
    <scope>NUCLEOTIDE SEQUENCE [LARGE SCALE GENOMIC DNA]</scope>
    <source>
        <strain evidence="12 13">Hla</strain>
    </source>
</reference>
<dbReference type="RefSeq" id="WP_158357387.1">
    <property type="nucleotide sequence ID" value="NZ_CP034876.1"/>
</dbReference>
<dbReference type="GO" id="GO:0005886">
    <property type="term" value="C:plasma membrane"/>
    <property type="evidence" value="ECO:0007669"/>
    <property type="project" value="UniProtKB-SubCell"/>
</dbReference>
<accession>A0A4D6Y9A9</accession>
<evidence type="ECO:0000256" key="9">
    <source>
        <dbReference type="HAMAP-Rule" id="MF_00161"/>
    </source>
</evidence>
<dbReference type="EMBL" id="CP034876">
    <property type="protein sequence ID" value="QCI20885.1"/>
    <property type="molecule type" value="Genomic_DNA"/>
</dbReference>
<dbReference type="PRINTS" id="PR00781">
    <property type="entry name" value="LIPOSIGPTASE"/>
</dbReference>